<evidence type="ECO:0000259" key="1">
    <source>
        <dbReference type="Pfam" id="PF01323"/>
    </source>
</evidence>
<gene>
    <name evidence="2" type="ORF">CIK83_15400</name>
</gene>
<dbReference type="SUPFAM" id="SSF52833">
    <property type="entry name" value="Thioredoxin-like"/>
    <property type="match status" value="1"/>
</dbReference>
<sequence>MVKVHYFFDPLCGWCFGATDLVDVLNNRDDLEIILHPGGMLENQFMSDEFRAKVKIYDPKIASLTGQQFGKKYTDRIKSNERIQLDSFVTAQAVMAMESINARGVDMLKAIQFAHYQKGLDVSQTEVLTDLAIELGAEKDAYQVAFNYSSSQLDKNISNSRQLMRQWSVQGFPTLIAEINDGLKVLPHSSFYNQVEQWKTGLDTWLT</sequence>
<keyword evidence="3" id="KW-1185">Reference proteome</keyword>
<evidence type="ECO:0000313" key="3">
    <source>
        <dbReference type="Proteomes" id="UP000252479"/>
    </source>
</evidence>
<dbReference type="Proteomes" id="UP000252479">
    <property type="component" value="Unassembled WGS sequence"/>
</dbReference>
<organism evidence="2 3">
    <name type="scientific">Vibrio casei</name>
    <dbReference type="NCBI Taxonomy" id="673372"/>
    <lineage>
        <taxon>Bacteria</taxon>
        <taxon>Pseudomonadati</taxon>
        <taxon>Pseudomonadota</taxon>
        <taxon>Gammaproteobacteria</taxon>
        <taxon>Vibrionales</taxon>
        <taxon>Vibrionaceae</taxon>
        <taxon>Vibrio</taxon>
    </lineage>
</organism>
<evidence type="ECO:0000313" key="2">
    <source>
        <dbReference type="EMBL" id="RCS70792.1"/>
    </source>
</evidence>
<protein>
    <submittedName>
        <fullName evidence="2">DsbA family protein</fullName>
    </submittedName>
</protein>
<feature type="domain" description="DSBA-like thioredoxin" evidence="1">
    <location>
        <begin position="4"/>
        <end position="180"/>
    </location>
</feature>
<dbReference type="AlphaFoldDB" id="A0A368LJ69"/>
<dbReference type="PANTHER" id="PTHR13887:SF51">
    <property type="entry name" value="DSBA FAMILY PROTEIN"/>
    <property type="match status" value="1"/>
</dbReference>
<dbReference type="CDD" id="cd03025">
    <property type="entry name" value="DsbA_FrnE_like"/>
    <property type="match status" value="1"/>
</dbReference>
<comment type="caution">
    <text evidence="2">The sequence shown here is derived from an EMBL/GenBank/DDBJ whole genome shotgun (WGS) entry which is preliminary data.</text>
</comment>
<name>A0A368LJ69_9VIBR</name>
<dbReference type="EMBL" id="QPGL01000002">
    <property type="protein sequence ID" value="RCS70792.1"/>
    <property type="molecule type" value="Genomic_DNA"/>
</dbReference>
<dbReference type="InterPro" id="IPR001853">
    <property type="entry name" value="DSBA-like_thioredoxin_dom"/>
</dbReference>
<dbReference type="GO" id="GO:0016491">
    <property type="term" value="F:oxidoreductase activity"/>
    <property type="evidence" value="ECO:0007669"/>
    <property type="project" value="InterPro"/>
</dbReference>
<proteinExistence type="predicted"/>
<dbReference type="GeneID" id="303190311"/>
<accession>A0A368LJ69</accession>
<dbReference type="Pfam" id="PF01323">
    <property type="entry name" value="DSBA"/>
    <property type="match status" value="1"/>
</dbReference>
<dbReference type="InterPro" id="IPR036249">
    <property type="entry name" value="Thioredoxin-like_sf"/>
</dbReference>
<dbReference type="PANTHER" id="PTHR13887">
    <property type="entry name" value="GLUTATHIONE S-TRANSFERASE KAPPA"/>
    <property type="match status" value="1"/>
</dbReference>
<reference evidence="2 3" key="1">
    <citation type="journal article" date="2017" name="Elife">
        <title>Extensive horizontal gene transfer in cheese-associated bacteria.</title>
        <authorList>
            <person name="Bonham K.S."/>
            <person name="Wolfe B.E."/>
            <person name="Dutton R.J."/>
        </authorList>
    </citation>
    <scope>NUCLEOTIDE SEQUENCE [LARGE SCALE GENOMIC DNA]</scope>
    <source>
        <strain evidence="2 3">JB196</strain>
    </source>
</reference>
<dbReference type="OrthoDB" id="9813770at2"/>
<dbReference type="Gene3D" id="3.40.30.10">
    <property type="entry name" value="Glutaredoxin"/>
    <property type="match status" value="1"/>
</dbReference>
<dbReference type="RefSeq" id="WP_086959791.1">
    <property type="nucleotide sequence ID" value="NZ_AP018681.1"/>
</dbReference>